<organism evidence="1 2">
    <name type="scientific">Physocladia obscura</name>
    <dbReference type="NCBI Taxonomy" id="109957"/>
    <lineage>
        <taxon>Eukaryota</taxon>
        <taxon>Fungi</taxon>
        <taxon>Fungi incertae sedis</taxon>
        <taxon>Chytridiomycota</taxon>
        <taxon>Chytridiomycota incertae sedis</taxon>
        <taxon>Chytridiomycetes</taxon>
        <taxon>Chytridiales</taxon>
        <taxon>Chytriomycetaceae</taxon>
        <taxon>Physocladia</taxon>
    </lineage>
</organism>
<accession>A0AAD5SV87</accession>
<evidence type="ECO:0000313" key="2">
    <source>
        <dbReference type="Proteomes" id="UP001211907"/>
    </source>
</evidence>
<name>A0AAD5SV87_9FUNG</name>
<gene>
    <name evidence="1" type="ORF">HK100_002739</name>
</gene>
<evidence type="ECO:0000313" key="1">
    <source>
        <dbReference type="EMBL" id="KAJ3111295.1"/>
    </source>
</evidence>
<dbReference type="EMBL" id="JADGJH010001645">
    <property type="protein sequence ID" value="KAJ3111295.1"/>
    <property type="molecule type" value="Genomic_DNA"/>
</dbReference>
<comment type="caution">
    <text evidence="1">The sequence shown here is derived from an EMBL/GenBank/DDBJ whole genome shotgun (WGS) entry which is preliminary data.</text>
</comment>
<proteinExistence type="predicted"/>
<sequence>MILTRRAAALLLQEASQAVVDGRTETARKLVGRVGRAVMAQSGDRTLDDNTSNGWARIAETAGVLMLRVGADAEDTNDAKTISSNHNDKDNNKDRWAAVFASLFASDFARVPASVATAAILLFASSPSPSASIAKAGALFEAWTIAQTDAAVIELARSPTASVKYAALVRVYLVHVVCAGGAIADFNVARDFLDLNQLLSPIQKLASRVDPINPDTGRTTNETTPRNYRDPTCGNELYGICGRISRAAIAIKFKCKGAIGGKSFILVTSIEQV</sequence>
<dbReference type="AlphaFoldDB" id="A0AAD5SV87"/>
<protein>
    <submittedName>
        <fullName evidence="1">Uncharacterized protein</fullName>
    </submittedName>
</protein>
<dbReference type="Proteomes" id="UP001211907">
    <property type="component" value="Unassembled WGS sequence"/>
</dbReference>
<keyword evidence="2" id="KW-1185">Reference proteome</keyword>
<reference evidence="1" key="1">
    <citation type="submission" date="2020-05" db="EMBL/GenBank/DDBJ databases">
        <title>Phylogenomic resolution of chytrid fungi.</title>
        <authorList>
            <person name="Stajich J.E."/>
            <person name="Amses K."/>
            <person name="Simmons R."/>
            <person name="Seto K."/>
            <person name="Myers J."/>
            <person name="Bonds A."/>
            <person name="Quandt C.A."/>
            <person name="Barry K."/>
            <person name="Liu P."/>
            <person name="Grigoriev I."/>
            <person name="Longcore J.E."/>
            <person name="James T.Y."/>
        </authorList>
    </citation>
    <scope>NUCLEOTIDE SEQUENCE</scope>
    <source>
        <strain evidence="1">JEL0513</strain>
    </source>
</reference>